<reference evidence="1 2" key="1">
    <citation type="submission" date="2020-05" db="EMBL/GenBank/DDBJ databases">
        <title>Genomic Encyclopedia of Type Strains, Phase IV (KMG-V): Genome sequencing to study the core and pangenomes of soil and plant-associated prokaryotes.</title>
        <authorList>
            <person name="Whitman W."/>
        </authorList>
    </citation>
    <scope>NUCLEOTIDE SEQUENCE [LARGE SCALE GENOMIC DNA]</scope>
    <source>
        <strain evidence="1 2">C29</strain>
    </source>
</reference>
<gene>
    <name evidence="1" type="ORF">HNQ01_000855</name>
</gene>
<dbReference type="Proteomes" id="UP001516061">
    <property type="component" value="Unassembled WGS sequence"/>
</dbReference>
<name>A0ABX2G165_9BURK</name>
<sequence length="429" mass="44003">MLPTSPPVSAGPPPWTCPFCPLLCDDRRPEATGCPKAQSALAGLQAMPAAQARVDGREVALDEALAVAAARLEAAGQALLGGWGCDVDGARALVRLAQRLGAVVDVGTAAGEPLAQGLRALQDRGSFTTTLAEIRERADLIVSLGSAVTASAPRLVERLLAGRGEAGRAPRPAWIHVGRDAERPAGAEAELLALPGGADDLPDLLVQLHLELGDKAEAARAATPPDVRALAARMRAARYVALLWEPSKLGAQAALPIERLTHLLMRLNRVTRAAALPVSGGDGAMTAQYVHAWMTGQPLRSRHALAPDGGGRAVPEHDGRRFGAARLLADGAVDALLWVACLAPQDVPAAPVRVVIGPAALVTGGHLGDEAGTVFLPAGVPGWDHGGHLFRVDGSVLMPLHAAGGRAAPPAAAQVLALLERLGAGRAAA</sequence>
<dbReference type="EC" id="1.2.7.12" evidence="1"/>
<dbReference type="RefSeq" id="WP_173804136.1">
    <property type="nucleotide sequence ID" value="NZ_JABSNM010000003.1"/>
</dbReference>
<keyword evidence="2" id="KW-1185">Reference proteome</keyword>
<proteinExistence type="predicted"/>
<protein>
    <submittedName>
        <fullName evidence="1">Formylmethanofuran dehydrogenase subunit B</fullName>
        <ecNumber evidence="1">1.2.7.12</ecNumber>
    </submittedName>
</protein>
<keyword evidence="1" id="KW-0560">Oxidoreductase</keyword>
<organism evidence="1 2">
    <name type="scientific">Sphaerotilus uruguayifluvii</name>
    <dbReference type="NCBI Taxonomy" id="2735897"/>
    <lineage>
        <taxon>Bacteria</taxon>
        <taxon>Pseudomonadati</taxon>
        <taxon>Pseudomonadota</taxon>
        <taxon>Betaproteobacteria</taxon>
        <taxon>Burkholderiales</taxon>
        <taxon>Sphaerotilaceae</taxon>
        <taxon>Sphaerotilus</taxon>
    </lineage>
</organism>
<dbReference type="EMBL" id="JABSNM010000003">
    <property type="protein sequence ID" value="NRT55145.1"/>
    <property type="molecule type" value="Genomic_DNA"/>
</dbReference>
<comment type="caution">
    <text evidence="1">The sequence shown here is derived from an EMBL/GenBank/DDBJ whole genome shotgun (WGS) entry which is preliminary data.</text>
</comment>
<accession>A0ABX2G165</accession>
<dbReference type="SUPFAM" id="SSF53706">
    <property type="entry name" value="Formate dehydrogenase/DMSO reductase, domains 1-3"/>
    <property type="match status" value="1"/>
</dbReference>
<evidence type="ECO:0000313" key="2">
    <source>
        <dbReference type="Proteomes" id="UP001516061"/>
    </source>
</evidence>
<evidence type="ECO:0000313" key="1">
    <source>
        <dbReference type="EMBL" id="NRT55145.1"/>
    </source>
</evidence>
<dbReference type="GO" id="GO:0018493">
    <property type="term" value="F:formylmethanofuran dehydrogenase activity"/>
    <property type="evidence" value="ECO:0007669"/>
    <property type="project" value="UniProtKB-EC"/>
</dbReference>